<dbReference type="PANTHER" id="PTHR32305">
    <property type="match status" value="1"/>
</dbReference>
<proteinExistence type="predicted"/>
<name>A0ABS6SJH1_9SPHN</name>
<dbReference type="PANTHER" id="PTHR32305:SF15">
    <property type="entry name" value="PROTEIN RHSA-RELATED"/>
    <property type="match status" value="1"/>
</dbReference>
<feature type="compositionally biased region" description="Basic residues" evidence="1">
    <location>
        <begin position="230"/>
        <end position="242"/>
    </location>
</feature>
<dbReference type="InterPro" id="IPR022385">
    <property type="entry name" value="Rhs_assc_core"/>
</dbReference>
<keyword evidence="4" id="KW-1185">Reference proteome</keyword>
<dbReference type="InterPro" id="IPR003615">
    <property type="entry name" value="HNH_nuc"/>
</dbReference>
<protein>
    <recommendedName>
        <fullName evidence="2">HNH nuclease domain-containing protein</fullName>
    </recommendedName>
</protein>
<dbReference type="EMBL" id="JAGSPB010000001">
    <property type="protein sequence ID" value="MBV7265151.1"/>
    <property type="molecule type" value="Genomic_DNA"/>
</dbReference>
<feature type="region of interest" description="Disordered" evidence="1">
    <location>
        <begin position="152"/>
        <end position="252"/>
    </location>
</feature>
<feature type="compositionally biased region" description="Basic and acidic residues" evidence="1">
    <location>
        <begin position="220"/>
        <end position="229"/>
    </location>
</feature>
<evidence type="ECO:0000313" key="3">
    <source>
        <dbReference type="EMBL" id="MBV7265151.1"/>
    </source>
</evidence>
<dbReference type="InterPro" id="IPR050708">
    <property type="entry name" value="T6SS_VgrG/RHS"/>
</dbReference>
<reference evidence="3 4" key="1">
    <citation type="submission" date="2021-04" db="EMBL/GenBank/DDBJ databases">
        <authorList>
            <person name="Pira H."/>
            <person name="Risdian C."/>
            <person name="Wink J."/>
        </authorList>
    </citation>
    <scope>NUCLEOTIDE SEQUENCE [LARGE SCALE GENOMIC DNA]</scope>
    <source>
        <strain evidence="3 4">WH131</strain>
    </source>
</reference>
<evidence type="ECO:0000259" key="2">
    <source>
        <dbReference type="SMART" id="SM00507"/>
    </source>
</evidence>
<feature type="domain" description="HNH nuclease" evidence="2">
    <location>
        <begin position="186"/>
        <end position="234"/>
    </location>
</feature>
<comment type="caution">
    <text evidence="3">The sequence shown here is derived from an EMBL/GenBank/DDBJ whole genome shotgun (WGS) entry which is preliminary data.</text>
</comment>
<accession>A0ABS6SJH1</accession>
<sequence length="252" mass="28138">MLRLFQQAFFARTACCQAGVVNLFLRRFAAIDDAAKIALNTYDEYGINGETNAGRFQYTGQMWIPEVGLYYYKARFYSPTLGRFLQTDPIGYEDQFNLYAYIGNDPVNLVDFTGMCTGSRITNDDGTCASTGGFTTGVQGAAQGMQFAAARAAQSQSHTSGNVGNGTVFLTEDDKPKRKSSRSLRKQWEKLHGKKWPKDPDTGFNQDVHHKKPLADGGSDDAKNVEPKTRKDHTNHHRRRGDFRRWGGSVGR</sequence>
<evidence type="ECO:0000313" key="4">
    <source>
        <dbReference type="Proteomes" id="UP000699975"/>
    </source>
</evidence>
<evidence type="ECO:0000256" key="1">
    <source>
        <dbReference type="SAM" id="MobiDB-lite"/>
    </source>
</evidence>
<dbReference type="Proteomes" id="UP000699975">
    <property type="component" value="Unassembled WGS sequence"/>
</dbReference>
<dbReference type="NCBIfam" id="TIGR03696">
    <property type="entry name" value="Rhs_assc_core"/>
    <property type="match status" value="1"/>
</dbReference>
<gene>
    <name evidence="3" type="ORF">KCG45_03095</name>
</gene>
<dbReference type="SMART" id="SM00507">
    <property type="entry name" value="HNHc"/>
    <property type="match status" value="1"/>
</dbReference>
<dbReference type="CDD" id="cd00085">
    <property type="entry name" value="HNHc"/>
    <property type="match status" value="1"/>
</dbReference>
<organism evidence="3 4">
    <name type="scientific">Erythrobacter ani</name>
    <dbReference type="NCBI Taxonomy" id="2827235"/>
    <lineage>
        <taxon>Bacteria</taxon>
        <taxon>Pseudomonadati</taxon>
        <taxon>Pseudomonadota</taxon>
        <taxon>Alphaproteobacteria</taxon>
        <taxon>Sphingomonadales</taxon>
        <taxon>Erythrobacteraceae</taxon>
        <taxon>Erythrobacter/Porphyrobacter group</taxon>
        <taxon>Erythrobacter</taxon>
    </lineage>
</organism>
<feature type="compositionally biased region" description="Basic and acidic residues" evidence="1">
    <location>
        <begin position="186"/>
        <end position="201"/>
    </location>
</feature>